<proteinExistence type="predicted"/>
<evidence type="ECO:0000313" key="1">
    <source>
        <dbReference type="EMBL" id="GIY32062.1"/>
    </source>
</evidence>
<dbReference type="AlphaFoldDB" id="A0AAV4SEZ9"/>
<keyword evidence="2" id="KW-1185">Reference proteome</keyword>
<evidence type="ECO:0008006" key="3">
    <source>
        <dbReference type="Google" id="ProtNLM"/>
    </source>
</evidence>
<reference evidence="1 2" key="1">
    <citation type="submission" date="2021-06" db="EMBL/GenBank/DDBJ databases">
        <title>Caerostris darwini draft genome.</title>
        <authorList>
            <person name="Kono N."/>
            <person name="Arakawa K."/>
        </authorList>
    </citation>
    <scope>NUCLEOTIDE SEQUENCE [LARGE SCALE GENOMIC DNA]</scope>
</reference>
<dbReference type="EMBL" id="BPLQ01007740">
    <property type="protein sequence ID" value="GIY32062.1"/>
    <property type="molecule type" value="Genomic_DNA"/>
</dbReference>
<comment type="caution">
    <text evidence="1">The sequence shown here is derived from an EMBL/GenBank/DDBJ whole genome shotgun (WGS) entry which is preliminary data.</text>
</comment>
<accession>A0AAV4SEZ9</accession>
<gene>
    <name evidence="1" type="ORF">CDAR_411461</name>
</gene>
<sequence>MFVFFSSAISSAAVQKSNTIETAHLAGEERQTKKFASTPRLVARDAKRYLHTFGETIVCLEIAARTARLHSEWCATKSKHFPFFPFSRVDGFSLQTTPTPFQP</sequence>
<dbReference type="Proteomes" id="UP001054837">
    <property type="component" value="Unassembled WGS sequence"/>
</dbReference>
<organism evidence="1 2">
    <name type="scientific">Caerostris darwini</name>
    <dbReference type="NCBI Taxonomy" id="1538125"/>
    <lineage>
        <taxon>Eukaryota</taxon>
        <taxon>Metazoa</taxon>
        <taxon>Ecdysozoa</taxon>
        <taxon>Arthropoda</taxon>
        <taxon>Chelicerata</taxon>
        <taxon>Arachnida</taxon>
        <taxon>Araneae</taxon>
        <taxon>Araneomorphae</taxon>
        <taxon>Entelegynae</taxon>
        <taxon>Araneoidea</taxon>
        <taxon>Araneidae</taxon>
        <taxon>Caerostris</taxon>
    </lineage>
</organism>
<protein>
    <recommendedName>
        <fullName evidence="3">Secreted protein</fullName>
    </recommendedName>
</protein>
<evidence type="ECO:0000313" key="2">
    <source>
        <dbReference type="Proteomes" id="UP001054837"/>
    </source>
</evidence>
<name>A0AAV4SEZ9_9ARAC</name>